<dbReference type="AlphaFoldDB" id="B3EN47"/>
<dbReference type="KEGG" id="cpb:Cphamn1_2128"/>
<accession>B3EN47</accession>
<dbReference type="STRING" id="331678.Cphamn1_2128"/>
<proteinExistence type="predicted"/>
<protein>
    <submittedName>
        <fullName evidence="1">Uncharacterized protein</fullName>
    </submittedName>
</protein>
<sequence>MADPAFMQSVSIRVDSRVGHGNDRERERRGVMPPCVLVLHRVIRRPSTKKVKGEKSKVKKKIKKSSACIDGASLASK</sequence>
<evidence type="ECO:0000313" key="1">
    <source>
        <dbReference type="EMBL" id="ACE05036.1"/>
    </source>
</evidence>
<dbReference type="HOGENOM" id="CLU_2631756_0_0_10"/>
<reference evidence="1" key="1">
    <citation type="submission" date="2008-06" db="EMBL/GenBank/DDBJ databases">
        <title>Complete sequence of Chlorobium phaeobacteroides BS1.</title>
        <authorList>
            <consortium name="US DOE Joint Genome Institute"/>
            <person name="Lucas S."/>
            <person name="Copeland A."/>
            <person name="Lapidus A."/>
            <person name="Glavina del Rio T."/>
            <person name="Dalin E."/>
            <person name="Tice H."/>
            <person name="Bruce D."/>
            <person name="Goodwin L."/>
            <person name="Pitluck S."/>
            <person name="Schmutz J."/>
            <person name="Larimer F."/>
            <person name="Land M."/>
            <person name="Hauser L."/>
            <person name="Kyrpides N."/>
            <person name="Ovchinnikova G."/>
            <person name="Li T."/>
            <person name="Liu Z."/>
            <person name="Zhao F."/>
            <person name="Overmann J."/>
            <person name="Bryant D.A."/>
            <person name="Richardson P."/>
        </authorList>
    </citation>
    <scope>NUCLEOTIDE SEQUENCE [LARGE SCALE GENOMIC DNA]</scope>
    <source>
        <strain evidence="1">BS1</strain>
    </source>
</reference>
<gene>
    <name evidence="1" type="ordered locus">Cphamn1_2128</name>
</gene>
<dbReference type="EMBL" id="CP001101">
    <property type="protein sequence ID" value="ACE05036.1"/>
    <property type="molecule type" value="Genomic_DNA"/>
</dbReference>
<name>B3EN47_CHLPB</name>
<organism evidence="1">
    <name type="scientific">Chlorobium phaeobacteroides (strain BS1)</name>
    <dbReference type="NCBI Taxonomy" id="331678"/>
    <lineage>
        <taxon>Bacteria</taxon>
        <taxon>Pseudomonadati</taxon>
        <taxon>Chlorobiota</taxon>
        <taxon>Chlorobiia</taxon>
        <taxon>Chlorobiales</taxon>
        <taxon>Chlorobiaceae</taxon>
        <taxon>Chlorobium/Pelodictyon group</taxon>
        <taxon>Chlorobium</taxon>
    </lineage>
</organism>